<dbReference type="PROSITE" id="PS51318">
    <property type="entry name" value="TAT"/>
    <property type="match status" value="1"/>
</dbReference>
<accession>Q210E9</accession>
<dbReference type="KEGG" id="rpc:RPC_3702"/>
<dbReference type="Pfam" id="PF13433">
    <property type="entry name" value="Peripla_BP_5"/>
    <property type="match status" value="1"/>
</dbReference>
<dbReference type="NCBIfam" id="TIGR03407">
    <property type="entry name" value="urea_ABC_UrtA"/>
    <property type="match status" value="1"/>
</dbReference>
<organism evidence="2">
    <name type="scientific">Rhodopseudomonas palustris (strain BisB18)</name>
    <dbReference type="NCBI Taxonomy" id="316056"/>
    <lineage>
        <taxon>Bacteria</taxon>
        <taxon>Pseudomonadati</taxon>
        <taxon>Pseudomonadota</taxon>
        <taxon>Alphaproteobacteria</taxon>
        <taxon>Hyphomicrobiales</taxon>
        <taxon>Nitrobacteraceae</taxon>
        <taxon>Rhodopseudomonas</taxon>
    </lineage>
</organism>
<dbReference type="Gene3D" id="3.40.50.2300">
    <property type="match status" value="2"/>
</dbReference>
<dbReference type="RefSeq" id="WP_011474119.1">
    <property type="nucleotide sequence ID" value="NC_007925.1"/>
</dbReference>
<dbReference type="PANTHER" id="PTHR47628">
    <property type="match status" value="1"/>
</dbReference>
<dbReference type="FunFam" id="3.40.50.2300:FF:000097">
    <property type="entry name" value="Branched-chain amino acid ABC transporter substrate-binding protein"/>
    <property type="match status" value="1"/>
</dbReference>
<dbReference type="InterPro" id="IPR028082">
    <property type="entry name" value="Peripla_BP_I"/>
</dbReference>
<dbReference type="EMBL" id="CP000301">
    <property type="protein sequence ID" value="ABD89237.1"/>
    <property type="molecule type" value="Genomic_DNA"/>
</dbReference>
<feature type="chain" id="PRO_5004199487" evidence="1">
    <location>
        <begin position="38"/>
        <end position="439"/>
    </location>
</feature>
<dbReference type="AlphaFoldDB" id="Q210E9"/>
<proteinExistence type="predicted"/>
<dbReference type="HOGENOM" id="CLU_027128_1_1_5"/>
<dbReference type="OrthoDB" id="9802022at2"/>
<dbReference type="InterPro" id="IPR006311">
    <property type="entry name" value="TAT_signal"/>
</dbReference>
<dbReference type="eggNOG" id="COG0683">
    <property type="taxonomic scope" value="Bacteria"/>
</dbReference>
<evidence type="ECO:0000313" key="2">
    <source>
        <dbReference type="EMBL" id="ABD89237.1"/>
    </source>
</evidence>
<keyword evidence="1" id="KW-0732">Signal</keyword>
<gene>
    <name evidence="2" type="ordered locus">RPC_3702</name>
</gene>
<sequence>MLTEPKQSKAVPISRRRWLAASAGLMLGLATFSSAKAEDTIKVGVLHSLSGTMAISETTLKDTILFLIDEQNKKGGVLGKKLEAVVVDPASNWPLFAEKARELITKDKVSVVFGCWTSVSRKSVLPVFKELNSILFYPVQYEGEESERNVFYTGAAPNQQAIPAVDYLMKDEKVKRWVLAGTDYVYPRTTNKILEAYLKSKGVKSEDIMINYTPFGHSDWQTIVADIKKFGSAGKKTAVVSTINGDANVPFYKELGNQGIKATDIPVVAFSVGEEELAGIDTKPLVGHLAAWNYFQSIKTPENEKFIKAWQAYTKNPKRVTNDPMEAHVIGFDMWVKAVEKAKSVDADKVIDALPGTEAKNLTGGTSKMLPNHHITKPVFIGEIKADGQFDVVWKTPGLVAGDAWSKELEGSKDLIGDWVGKKCGNYNTKTNKCGGQGS</sequence>
<feature type="signal peptide" evidence="1">
    <location>
        <begin position="1"/>
        <end position="37"/>
    </location>
</feature>
<reference evidence="2" key="1">
    <citation type="submission" date="2006-03" db="EMBL/GenBank/DDBJ databases">
        <title>Complete sequence of Rhodopseudomonas palustris BisB18.</title>
        <authorList>
            <consortium name="US DOE Joint Genome Institute"/>
            <person name="Copeland A."/>
            <person name="Lucas S."/>
            <person name="Lapidus A."/>
            <person name="Barry K."/>
            <person name="Detter J.C."/>
            <person name="Glavina del Rio T."/>
            <person name="Hammon N."/>
            <person name="Israni S."/>
            <person name="Dalin E."/>
            <person name="Tice H."/>
            <person name="Pitluck S."/>
            <person name="Chain P."/>
            <person name="Malfatti S."/>
            <person name="Shin M."/>
            <person name="Vergez L."/>
            <person name="Schmutz J."/>
            <person name="Larimer F."/>
            <person name="Land M."/>
            <person name="Hauser L."/>
            <person name="Pelletier D.A."/>
            <person name="Kyrpides N."/>
            <person name="Anderson I."/>
            <person name="Oda Y."/>
            <person name="Harwood C.S."/>
            <person name="Richardson P."/>
        </authorList>
    </citation>
    <scope>NUCLEOTIDE SEQUENCE [LARGE SCALE GENOMIC DNA]</scope>
    <source>
        <strain evidence="2">BisB18</strain>
    </source>
</reference>
<protein>
    <submittedName>
        <fullName evidence="2">Branched-chain amino acid uptake ABC transporter periplasmic solute-binding protein</fullName>
    </submittedName>
</protein>
<dbReference type="InterPro" id="IPR017777">
    <property type="entry name" value="ABC_urea-bd_UrtA"/>
</dbReference>
<dbReference type="CDD" id="cd06355">
    <property type="entry name" value="PBP1_FmdD-like"/>
    <property type="match status" value="1"/>
</dbReference>
<name>Q210E9_RHOPB</name>
<dbReference type="STRING" id="316056.RPC_3702"/>
<evidence type="ECO:0000256" key="1">
    <source>
        <dbReference type="SAM" id="SignalP"/>
    </source>
</evidence>
<dbReference type="PANTHER" id="PTHR47628:SF1">
    <property type="entry name" value="ALIPHATIC AMIDASE EXPRESSION-REGULATING PROTEIN"/>
    <property type="match status" value="1"/>
</dbReference>
<dbReference type="SUPFAM" id="SSF53822">
    <property type="entry name" value="Periplasmic binding protein-like I"/>
    <property type="match status" value="1"/>
</dbReference>